<dbReference type="Pfam" id="PF01637">
    <property type="entry name" value="ATPase_2"/>
    <property type="match status" value="1"/>
</dbReference>
<feature type="domain" description="DUF234" evidence="2">
    <location>
        <begin position="316"/>
        <end position="408"/>
    </location>
</feature>
<dbReference type="RefSeq" id="WP_050002510.1">
    <property type="nucleotide sequence ID" value="NZ_CP008887.1"/>
</dbReference>
<dbReference type="GO" id="GO:0005524">
    <property type="term" value="F:ATP binding"/>
    <property type="evidence" value="ECO:0007669"/>
    <property type="project" value="InterPro"/>
</dbReference>
<dbReference type="GeneID" id="25152547"/>
<sequence length="461" mass="54693">MKFYNRERELEALEKSFGLTDTRSSLVIITGRRRIGKTRLVKEFFSRKNIPYLDFFVSVKEERLLLEDFREEIEEKLGYSPKFESFEDFMNFLFRTQDRTAVFFDEFQNFLKINPSIVHDFQKFWDRYKEDKKFFIVLSGSYIGMMRKVFLLRRSPLYGRSDLYIDLKPLKPGTVFQMLDDMGVKDFEEKIKFYGVFGGVPKYYEYLELFKEENFFDFLEQMLRFSSILQSEGEALLIEEFGRAHKIYFSILEAIASGRNTLVEIANAISQKPTTITKYLKSLEDYFNLISREKPVLEKRAKKSRYIISDYFLNFWFTFIRKNQGLVETENYDALIKKIEANFSTYFGRIFERVVRDILVELNQRGVVEFEEIGPQWGKAKKGSYEIDLVGIKGDKALFVEVKWRDGVNAEAILNDLKEKVDLTKWKGKKEFLIIAKSFKKRANGAICWDLRDLERLLLRG</sequence>
<dbReference type="Proteomes" id="UP000029980">
    <property type="component" value="Chromosome"/>
</dbReference>
<dbReference type="EMBL" id="CP008887">
    <property type="protein sequence ID" value="AIU69530.1"/>
    <property type="molecule type" value="Genomic_DNA"/>
</dbReference>
<protein>
    <recommendedName>
        <fullName evidence="5">ATPase</fullName>
    </recommendedName>
</protein>
<gene>
    <name evidence="3" type="ORF">TEU_03735</name>
</gene>
<dbReference type="SUPFAM" id="SSF52980">
    <property type="entry name" value="Restriction endonuclease-like"/>
    <property type="match status" value="1"/>
</dbReference>
<reference evidence="3 4" key="1">
    <citation type="journal article" date="2015" name="Int. J. Syst. Evol. Microbiol.">
        <title>Thermococcus eurythermalis sp. nov., a conditional piezophilic hyperthermophilic archaeon with a wide temperature range isolated from an oil-immersed chimney in the Guaymas Basin.</title>
        <authorList>
            <person name="Zhao W."/>
            <person name="Zeng X."/>
            <person name="Xiao X."/>
        </authorList>
    </citation>
    <scope>NUCLEOTIDE SEQUENCE [LARGE SCALE GENOMIC DNA]</scope>
    <source>
        <strain evidence="3 4">A501</strain>
    </source>
</reference>
<evidence type="ECO:0000259" key="2">
    <source>
        <dbReference type="Pfam" id="PF03008"/>
    </source>
</evidence>
<dbReference type="KEGG" id="teu:TEU_03735"/>
<keyword evidence="4" id="KW-1185">Reference proteome</keyword>
<dbReference type="SUPFAM" id="SSF46785">
    <property type="entry name" value="Winged helix' DNA-binding domain"/>
    <property type="match status" value="1"/>
</dbReference>
<dbReference type="InterPro" id="IPR004256">
    <property type="entry name" value="DUF234"/>
</dbReference>
<dbReference type="InterPro" id="IPR036390">
    <property type="entry name" value="WH_DNA-bd_sf"/>
</dbReference>
<name>A0A097QSQ2_9EURY</name>
<dbReference type="PANTHER" id="PTHR34704:SF2">
    <property type="entry name" value="ATPASE"/>
    <property type="match status" value="1"/>
</dbReference>
<dbReference type="AlphaFoldDB" id="A0A097QSQ2"/>
<dbReference type="InterPro" id="IPR011579">
    <property type="entry name" value="ATPase_dom"/>
</dbReference>
<evidence type="ECO:0008006" key="5">
    <source>
        <dbReference type="Google" id="ProtNLM"/>
    </source>
</evidence>
<dbReference type="HOGENOM" id="CLU_041137_3_0_2"/>
<dbReference type="PANTHER" id="PTHR34704">
    <property type="entry name" value="ATPASE"/>
    <property type="match status" value="1"/>
</dbReference>
<dbReference type="OrthoDB" id="132045at2157"/>
<dbReference type="InterPro" id="IPR011335">
    <property type="entry name" value="Restrct_endonuc-II-like"/>
</dbReference>
<accession>A0A097QSQ2</accession>
<dbReference type="STRING" id="1505907.TEU_03735"/>
<dbReference type="Gene3D" id="3.40.50.300">
    <property type="entry name" value="P-loop containing nucleotide triphosphate hydrolases"/>
    <property type="match status" value="1"/>
</dbReference>
<dbReference type="SUPFAM" id="SSF52540">
    <property type="entry name" value="P-loop containing nucleoside triphosphate hydrolases"/>
    <property type="match status" value="1"/>
</dbReference>
<dbReference type="InterPro" id="IPR027417">
    <property type="entry name" value="P-loop_NTPase"/>
</dbReference>
<organism evidence="3 4">
    <name type="scientific">Thermococcus eurythermalis</name>
    <dbReference type="NCBI Taxonomy" id="1505907"/>
    <lineage>
        <taxon>Archaea</taxon>
        <taxon>Methanobacteriati</taxon>
        <taxon>Methanobacteriota</taxon>
        <taxon>Thermococci</taxon>
        <taxon>Thermococcales</taxon>
        <taxon>Thermococcaceae</taxon>
        <taxon>Thermococcus</taxon>
    </lineage>
</organism>
<dbReference type="Pfam" id="PF03008">
    <property type="entry name" value="DUF234"/>
    <property type="match status" value="1"/>
</dbReference>
<feature type="domain" description="ATPase" evidence="1">
    <location>
        <begin position="3"/>
        <end position="206"/>
    </location>
</feature>
<evidence type="ECO:0000259" key="1">
    <source>
        <dbReference type="Pfam" id="PF01637"/>
    </source>
</evidence>
<proteinExistence type="predicted"/>
<evidence type="ECO:0000313" key="4">
    <source>
        <dbReference type="Proteomes" id="UP000029980"/>
    </source>
</evidence>
<evidence type="ECO:0000313" key="3">
    <source>
        <dbReference type="EMBL" id="AIU69530.1"/>
    </source>
</evidence>